<gene>
    <name evidence="1" type="ORF">Y1Q_0013794</name>
</gene>
<evidence type="ECO:0000313" key="2">
    <source>
        <dbReference type="Proteomes" id="UP000050525"/>
    </source>
</evidence>
<protein>
    <submittedName>
        <fullName evidence="1">Uncharacterized protein</fullName>
    </submittedName>
</protein>
<sequence length="271" mass="30310">MGLPGAPTIDKSEGKEWDCDIKGNLANQQTVDWLFHLLQIVSLQGHWEKLPSLDGDTAMESLLQVLPAKPTGQELLTLLDAVGQRKGQVLVMEMDDAHERVSPVRVAFARELFSRADLGTELLRDEASKEREQELRPQLVFMLWQAATLRQLVQWELLDETLGNLRSLFPCVPAALVLVLIQPGLRHQQVEPEQAAGVLRRMQCLLDSSFQDLVVEAAVYSPGQLEGAWEVKRAACRALGEVLMEREEIASRDPVAIRLGLEVCNVSYGRR</sequence>
<evidence type="ECO:0000313" key="1">
    <source>
        <dbReference type="EMBL" id="KYO29895.1"/>
    </source>
</evidence>
<dbReference type="KEGG" id="amj:106738130"/>
<name>A0A151MZM8_ALLMI</name>
<keyword evidence="2" id="KW-1185">Reference proteome</keyword>
<dbReference type="PANTHER" id="PTHR35675">
    <property type="entry name" value="HYPOTHETICAL PROTEIN LOC100362216"/>
    <property type="match status" value="1"/>
</dbReference>
<reference evidence="1 2" key="1">
    <citation type="journal article" date="2012" name="Genome Biol.">
        <title>Sequencing three crocodilian genomes to illuminate the evolution of archosaurs and amniotes.</title>
        <authorList>
            <person name="St John J.A."/>
            <person name="Braun E.L."/>
            <person name="Isberg S.R."/>
            <person name="Miles L.G."/>
            <person name="Chong A.Y."/>
            <person name="Gongora J."/>
            <person name="Dalzell P."/>
            <person name="Moran C."/>
            <person name="Bed'hom B."/>
            <person name="Abzhanov A."/>
            <person name="Burgess S.C."/>
            <person name="Cooksey A.M."/>
            <person name="Castoe T.A."/>
            <person name="Crawford N.G."/>
            <person name="Densmore L.D."/>
            <person name="Drew J.C."/>
            <person name="Edwards S.V."/>
            <person name="Faircloth B.C."/>
            <person name="Fujita M.K."/>
            <person name="Greenwold M.J."/>
            <person name="Hoffmann F.G."/>
            <person name="Howard J.M."/>
            <person name="Iguchi T."/>
            <person name="Janes D.E."/>
            <person name="Khan S.Y."/>
            <person name="Kohno S."/>
            <person name="de Koning A.J."/>
            <person name="Lance S.L."/>
            <person name="McCarthy F.M."/>
            <person name="McCormack J.E."/>
            <person name="Merchant M.E."/>
            <person name="Peterson D.G."/>
            <person name="Pollock D.D."/>
            <person name="Pourmand N."/>
            <person name="Raney B.J."/>
            <person name="Roessler K.A."/>
            <person name="Sanford J.R."/>
            <person name="Sawyer R.H."/>
            <person name="Schmidt C.J."/>
            <person name="Triplett E.W."/>
            <person name="Tuberville T.D."/>
            <person name="Venegas-Anaya M."/>
            <person name="Howard J.T."/>
            <person name="Jarvis E.D."/>
            <person name="Guillette L.J.Jr."/>
            <person name="Glenn T.C."/>
            <person name="Green R.E."/>
            <person name="Ray D.A."/>
        </authorList>
    </citation>
    <scope>NUCLEOTIDE SEQUENCE [LARGE SCALE GENOMIC DNA]</scope>
    <source>
        <strain evidence="1">KSC_2009_1</strain>
    </source>
</reference>
<dbReference type="Proteomes" id="UP000050525">
    <property type="component" value="Unassembled WGS sequence"/>
</dbReference>
<proteinExistence type="predicted"/>
<dbReference type="AlphaFoldDB" id="A0A151MZM8"/>
<dbReference type="PANTHER" id="PTHR35675:SF1">
    <property type="entry name" value="RIKEN CDNA 2810459M11 GENE"/>
    <property type="match status" value="1"/>
</dbReference>
<accession>A0A151MZM8</accession>
<comment type="caution">
    <text evidence="1">The sequence shown here is derived from an EMBL/GenBank/DDBJ whole genome shotgun (WGS) entry which is preliminary data.</text>
</comment>
<dbReference type="EMBL" id="AKHW03004458">
    <property type="protein sequence ID" value="KYO29895.1"/>
    <property type="molecule type" value="Genomic_DNA"/>
</dbReference>
<organism evidence="1 2">
    <name type="scientific">Alligator mississippiensis</name>
    <name type="common">American alligator</name>
    <dbReference type="NCBI Taxonomy" id="8496"/>
    <lineage>
        <taxon>Eukaryota</taxon>
        <taxon>Metazoa</taxon>
        <taxon>Chordata</taxon>
        <taxon>Craniata</taxon>
        <taxon>Vertebrata</taxon>
        <taxon>Euteleostomi</taxon>
        <taxon>Archelosauria</taxon>
        <taxon>Archosauria</taxon>
        <taxon>Crocodylia</taxon>
        <taxon>Alligatoridae</taxon>
        <taxon>Alligatorinae</taxon>
        <taxon>Alligator</taxon>
    </lineage>
</organism>
<dbReference type="OrthoDB" id="9424693at2759"/>